<dbReference type="OrthoDB" id="447251at2759"/>
<evidence type="ECO:0000256" key="12">
    <source>
        <dbReference type="ARBA" id="ARBA00023159"/>
    </source>
</evidence>
<feature type="compositionally biased region" description="Low complexity" evidence="15">
    <location>
        <begin position="757"/>
        <end position="771"/>
    </location>
</feature>
<feature type="region of interest" description="Disordered" evidence="15">
    <location>
        <begin position="95"/>
        <end position="120"/>
    </location>
</feature>
<keyword evidence="5" id="KW-0479">Metal-binding</keyword>
<evidence type="ECO:0000256" key="10">
    <source>
        <dbReference type="ARBA" id="ARBA00023015"/>
    </source>
</evidence>
<keyword evidence="10" id="KW-0805">Transcription regulation</keyword>
<feature type="domain" description="PAS" evidence="16">
    <location>
        <begin position="227"/>
        <end position="249"/>
    </location>
</feature>
<evidence type="ECO:0000256" key="3">
    <source>
        <dbReference type="ARBA" id="ARBA00022630"/>
    </source>
</evidence>
<organism evidence="17 18">
    <name type="scientific">Rhizopogon vesiculosus</name>
    <dbReference type="NCBI Taxonomy" id="180088"/>
    <lineage>
        <taxon>Eukaryota</taxon>
        <taxon>Fungi</taxon>
        <taxon>Dikarya</taxon>
        <taxon>Basidiomycota</taxon>
        <taxon>Agaricomycotina</taxon>
        <taxon>Agaricomycetes</taxon>
        <taxon>Agaricomycetidae</taxon>
        <taxon>Boletales</taxon>
        <taxon>Suillineae</taxon>
        <taxon>Rhizopogonaceae</taxon>
        <taxon>Rhizopogon</taxon>
    </lineage>
</organism>
<dbReference type="SUPFAM" id="SSF55785">
    <property type="entry name" value="PYP-like sensor domain (PAS domain)"/>
    <property type="match status" value="3"/>
</dbReference>
<protein>
    <recommendedName>
        <fullName evidence="16">PAS domain-containing protein</fullName>
    </recommendedName>
</protein>
<dbReference type="GO" id="GO:0003677">
    <property type="term" value="F:DNA binding"/>
    <property type="evidence" value="ECO:0007669"/>
    <property type="project" value="UniProtKB-KW"/>
</dbReference>
<dbReference type="SMART" id="SM00091">
    <property type="entry name" value="PAS"/>
    <property type="match status" value="3"/>
</dbReference>
<dbReference type="PANTHER" id="PTHR47429:SF7">
    <property type="entry name" value="GATA-FACTOR"/>
    <property type="match status" value="1"/>
</dbReference>
<evidence type="ECO:0000256" key="2">
    <source>
        <dbReference type="ARBA" id="ARBA00022606"/>
    </source>
</evidence>
<evidence type="ECO:0000256" key="7">
    <source>
        <dbReference type="ARBA" id="ARBA00022771"/>
    </source>
</evidence>
<evidence type="ECO:0000256" key="1">
    <source>
        <dbReference type="ARBA" id="ARBA00022543"/>
    </source>
</evidence>
<feature type="region of interest" description="Disordered" evidence="15">
    <location>
        <begin position="1"/>
        <end position="35"/>
    </location>
</feature>
<dbReference type="GO" id="GO:0009881">
    <property type="term" value="F:photoreceptor activity"/>
    <property type="evidence" value="ECO:0007669"/>
    <property type="project" value="UniProtKB-KW"/>
</dbReference>
<dbReference type="GO" id="GO:0008270">
    <property type="term" value="F:zinc ion binding"/>
    <property type="evidence" value="ECO:0007669"/>
    <property type="project" value="UniProtKB-KW"/>
</dbReference>
<dbReference type="AlphaFoldDB" id="A0A1J8QPU2"/>
<dbReference type="FunFam" id="3.30.450.20:FF:000064">
    <property type="entry name" value="Vivid PAS protein VVD"/>
    <property type="match status" value="1"/>
</dbReference>
<feature type="region of interest" description="Disordered" evidence="15">
    <location>
        <begin position="490"/>
        <end position="511"/>
    </location>
</feature>
<keyword evidence="12" id="KW-0010">Activator</keyword>
<dbReference type="Gene3D" id="3.30.450.20">
    <property type="entry name" value="PAS domain"/>
    <property type="match status" value="3"/>
</dbReference>
<keyword evidence="18" id="KW-1185">Reference proteome</keyword>
<keyword evidence="13" id="KW-0804">Transcription</keyword>
<keyword evidence="4" id="KW-0288">FMN</keyword>
<keyword evidence="6" id="KW-0677">Repeat</keyword>
<evidence type="ECO:0000256" key="9">
    <source>
        <dbReference type="ARBA" id="ARBA00022991"/>
    </source>
</evidence>
<gene>
    <name evidence="17" type="ORF">AZE42_02220</name>
</gene>
<evidence type="ECO:0000256" key="6">
    <source>
        <dbReference type="ARBA" id="ARBA00022737"/>
    </source>
</evidence>
<evidence type="ECO:0000256" key="5">
    <source>
        <dbReference type="ARBA" id="ARBA00022723"/>
    </source>
</evidence>
<keyword evidence="2" id="KW-0716">Sensory transduction</keyword>
<dbReference type="EMBL" id="LVVM01003113">
    <property type="protein sequence ID" value="OJA15464.1"/>
    <property type="molecule type" value="Genomic_DNA"/>
</dbReference>
<keyword evidence="14" id="KW-0675">Receptor</keyword>
<dbReference type="Pfam" id="PF13426">
    <property type="entry name" value="PAS_9"/>
    <property type="match status" value="1"/>
</dbReference>
<accession>A0A1J8QPU2</accession>
<evidence type="ECO:0000256" key="4">
    <source>
        <dbReference type="ARBA" id="ARBA00022643"/>
    </source>
</evidence>
<feature type="compositionally biased region" description="Low complexity" evidence="15">
    <location>
        <begin position="107"/>
        <end position="118"/>
    </location>
</feature>
<evidence type="ECO:0000256" key="11">
    <source>
        <dbReference type="ARBA" id="ARBA00023125"/>
    </source>
</evidence>
<dbReference type="Pfam" id="PF00989">
    <property type="entry name" value="PAS"/>
    <property type="match status" value="1"/>
</dbReference>
<comment type="caution">
    <text evidence="17">The sequence shown here is derived from an EMBL/GenBank/DDBJ whole genome shotgun (WGS) entry which is preliminary data.</text>
</comment>
<keyword evidence="11" id="KW-0238">DNA-binding</keyword>
<keyword evidence="7" id="KW-0863">Zinc-finger</keyword>
<evidence type="ECO:0000256" key="13">
    <source>
        <dbReference type="ARBA" id="ARBA00023163"/>
    </source>
</evidence>
<dbReference type="PANTHER" id="PTHR47429">
    <property type="entry name" value="PROTEIN TWIN LOV 1"/>
    <property type="match status" value="1"/>
</dbReference>
<evidence type="ECO:0000313" key="17">
    <source>
        <dbReference type="EMBL" id="OJA15464.1"/>
    </source>
</evidence>
<dbReference type="GO" id="GO:0005634">
    <property type="term" value="C:nucleus"/>
    <property type="evidence" value="ECO:0007669"/>
    <property type="project" value="TreeGrafter"/>
</dbReference>
<dbReference type="InterPro" id="IPR013767">
    <property type="entry name" value="PAS_fold"/>
</dbReference>
<feature type="compositionally biased region" description="Low complexity" evidence="15">
    <location>
        <begin position="490"/>
        <end position="508"/>
    </location>
</feature>
<feature type="domain" description="PAS" evidence="16">
    <location>
        <begin position="430"/>
        <end position="489"/>
    </location>
</feature>
<keyword evidence="3" id="KW-0285">Flavoprotein</keyword>
<dbReference type="GO" id="GO:0006355">
    <property type="term" value="P:regulation of DNA-templated transcription"/>
    <property type="evidence" value="ECO:0007669"/>
    <property type="project" value="InterPro"/>
</dbReference>
<feature type="domain" description="PAS" evidence="16">
    <location>
        <begin position="583"/>
        <end position="613"/>
    </location>
</feature>
<name>A0A1J8QPU2_9AGAM</name>
<feature type="region of interest" description="Disordered" evidence="15">
    <location>
        <begin position="755"/>
        <end position="826"/>
    </location>
</feature>
<sequence length="826" mass="89864">MPFERYLQADDEQQQRSQQYSNPYGDYSDGRYSVDGHPYSNDIQFQIPQFMYNGPPILAPGGGAEVLPAGLLDSPGSFASSWFANNGFAPFHSSHSRNHSGLSVEGSSRSTTTPQSSSCYNNSYTVPHSIPYHQVDYSSHLSPPPAAPPPPPIRAPSSFSAADILNFNPTANSPSHLGLPVYSSSGFDLLSILSRVVSRPHPNIVLGPVDSSCSFTVADVRRHDCPIIYASPSFYHLTGYEEHEVLGRNCRFLQSPDGNVQKGEERRFVAPDAVAHLKKALAADKECQTTIINYRKGGQAFINLATVIPIRGGVSNRPEEADEVVYHVGFQVDLTEQPNAILQKLRDGSYIVNYSMTANGSVPTPLGPPARGRLPLPSNSVLSKDLRSLITDAKFTSSVPLSTSVNIPPSSLTPDKPDTHDGNQLLHMLLLEKSPDFIVVLSLKGAFLYVAPSVRLVLGYEPEELVGKSISDYCHPADLVPLMRELKESSITPGTTSTDTTSPNATSPLTPPSLPKTVDLLFRARAKSTAYAWIECRGRLHVEPGKGRKAIILSGRSKWMPSLSWRAIAQAGGLGDAQEVWGMVSADGTVLVTSATVRDVLGWSVSEIIGKTLCAMVVGAERGQVEAAIQHASGEEPQVRGQGQGTEDEPTAIICTMLRKDRSTVPVRLVVYRPPAPAPAQVPTSNPTPPHPLVIQITMLGSSNSSSALMHSEAKDVFEELDTSRGSSWQYELQQLRFANQRLCEEVDALEVCGPGYRQPHQQHQYQQQQQRQRRHPQQQQSVVHPPDDADWTTLMGGHTTSALSSIHIPAPSSLKRAWHSEDGPT</sequence>
<keyword evidence="8" id="KW-0862">Zinc</keyword>
<dbReference type="Proteomes" id="UP000183567">
    <property type="component" value="Unassembled WGS sequence"/>
</dbReference>
<proteinExistence type="predicted"/>
<keyword evidence="1" id="KW-0600">Photoreceptor protein</keyword>
<dbReference type="PROSITE" id="PS50112">
    <property type="entry name" value="PAS"/>
    <property type="match status" value="3"/>
</dbReference>
<keyword evidence="9" id="KW-0157">Chromophore</keyword>
<evidence type="ECO:0000256" key="14">
    <source>
        <dbReference type="ARBA" id="ARBA00023170"/>
    </source>
</evidence>
<evidence type="ECO:0000259" key="16">
    <source>
        <dbReference type="PROSITE" id="PS50112"/>
    </source>
</evidence>
<evidence type="ECO:0000256" key="15">
    <source>
        <dbReference type="SAM" id="MobiDB-lite"/>
    </source>
</evidence>
<dbReference type="InterPro" id="IPR000014">
    <property type="entry name" value="PAS"/>
</dbReference>
<dbReference type="STRING" id="180088.A0A1J8QPU2"/>
<dbReference type="NCBIfam" id="TIGR00229">
    <property type="entry name" value="sensory_box"/>
    <property type="match status" value="1"/>
</dbReference>
<dbReference type="InterPro" id="IPR035965">
    <property type="entry name" value="PAS-like_dom_sf"/>
</dbReference>
<dbReference type="CDD" id="cd00130">
    <property type="entry name" value="PAS"/>
    <property type="match status" value="2"/>
</dbReference>
<evidence type="ECO:0000313" key="18">
    <source>
        <dbReference type="Proteomes" id="UP000183567"/>
    </source>
</evidence>
<evidence type="ECO:0000256" key="8">
    <source>
        <dbReference type="ARBA" id="ARBA00022833"/>
    </source>
</evidence>
<reference evidence="17 18" key="1">
    <citation type="submission" date="2016-03" db="EMBL/GenBank/DDBJ databases">
        <title>Comparative genomics of the ectomycorrhizal sister species Rhizopogon vinicolor and Rhizopogon vesiculosus (Basidiomycota: Boletales) reveals a divergence of the mating type B locus.</title>
        <authorList>
            <person name="Mujic A.B."/>
            <person name="Kuo A."/>
            <person name="Tritt A."/>
            <person name="Lipzen A."/>
            <person name="Chen C."/>
            <person name="Johnson J."/>
            <person name="Sharma A."/>
            <person name="Barry K."/>
            <person name="Grigoriev I.V."/>
            <person name="Spatafora J.W."/>
        </authorList>
    </citation>
    <scope>NUCLEOTIDE SEQUENCE [LARGE SCALE GENOMIC DNA]</scope>
    <source>
        <strain evidence="17 18">AM-OR11-056</strain>
    </source>
</reference>